<dbReference type="NCBIfam" id="NF038037">
    <property type="entry name" value="cytob_DsrM"/>
    <property type="match status" value="1"/>
</dbReference>
<keyword evidence="7" id="KW-0560">Oxidoreductase</keyword>
<evidence type="ECO:0000256" key="4">
    <source>
        <dbReference type="ARBA" id="ARBA00022692"/>
    </source>
</evidence>
<feature type="transmembrane region" description="Helical" evidence="9">
    <location>
        <begin position="100"/>
        <end position="124"/>
    </location>
</feature>
<keyword evidence="4 9" id="KW-0812">Transmembrane</keyword>
<keyword evidence="6 9" id="KW-1133">Transmembrane helix</keyword>
<dbReference type="GO" id="GO:0019645">
    <property type="term" value="P:anaerobic electron transport chain"/>
    <property type="evidence" value="ECO:0007669"/>
    <property type="project" value="TreeGrafter"/>
</dbReference>
<dbReference type="InterPro" id="IPR047660">
    <property type="entry name" value="DsrM"/>
</dbReference>
<evidence type="ECO:0000256" key="8">
    <source>
        <dbReference type="ARBA" id="ARBA00023136"/>
    </source>
</evidence>
<evidence type="ECO:0000313" key="12">
    <source>
        <dbReference type="Proteomes" id="UP000008136"/>
    </source>
</evidence>
<dbReference type="STRING" id="693661.Arcve_1689"/>
<feature type="transmembrane region" description="Helical" evidence="9">
    <location>
        <begin position="225"/>
        <end position="245"/>
    </location>
</feature>
<reference evidence="11 12" key="1">
    <citation type="submission" date="2011-03" db="EMBL/GenBank/DDBJ databases">
        <title>The complete genome of Archaeoglobus veneficus SNP6.</title>
        <authorList>
            <consortium name="US DOE Joint Genome Institute (JGI-PGF)"/>
            <person name="Lucas S."/>
            <person name="Copeland A."/>
            <person name="Lapidus A."/>
            <person name="Bruce D."/>
            <person name="Goodwin L."/>
            <person name="Pitluck S."/>
            <person name="Kyrpides N."/>
            <person name="Mavromatis K."/>
            <person name="Pagani I."/>
            <person name="Ivanova N."/>
            <person name="Mikhailova N."/>
            <person name="Lu M."/>
            <person name="Detter J.C."/>
            <person name="Tapia R."/>
            <person name="Han C."/>
            <person name="Land M."/>
            <person name="Hauser L."/>
            <person name="Markowitz V."/>
            <person name="Cheng J.-F."/>
            <person name="Hugenholtz P."/>
            <person name="Woyke T."/>
            <person name="Wu D."/>
            <person name="Spring S."/>
            <person name="Brambilla E."/>
            <person name="Klenk H.-P."/>
            <person name="Eisen J.A."/>
        </authorList>
    </citation>
    <scope>NUCLEOTIDE SEQUENCE [LARGE SCALE GENOMIC DNA]</scope>
    <source>
        <strain>SNP6</strain>
    </source>
</reference>
<evidence type="ECO:0000256" key="7">
    <source>
        <dbReference type="ARBA" id="ARBA00023002"/>
    </source>
</evidence>
<keyword evidence="5" id="KW-0249">Electron transport</keyword>
<evidence type="ECO:0000256" key="1">
    <source>
        <dbReference type="ARBA" id="ARBA00004651"/>
    </source>
</evidence>
<protein>
    <submittedName>
        <fullName evidence="11">Nitrate reductase gamma subunit</fullName>
    </submittedName>
</protein>
<comment type="subcellular location">
    <subcellularLocation>
        <location evidence="1">Cell membrane</location>
        <topology evidence="1">Multi-pass membrane protein</topology>
    </subcellularLocation>
</comment>
<sequence length="309" mass="36197">MIVPLLEIAVPYVAFAIFLIGVIYRAINWAKSPVPLKIPTTCGQQYTLPFIRRTIYDRFDSPYTKWETIGRMFFEVFFFRSLFRNTRYYYTRHEHRDTRFLWFFAILFHWSFLLVLISHLRFFLEPVPGWLEFYMEVSGLKGAFVPEIYIPGITAFVGLLCLFGRRLFLGKERTISLPSDYLALILLISVIATGLLMRYIIKVPIEPVKELAIGLVTFHPVATDVHPLFLLHLLLACTALAYFPFSKLMHAAGVLFSPTRNMPNDNRARTHVNPWNPPYKGITWQEYYEMYKDQLDEIAEEGYKVRPEV</sequence>
<dbReference type="OrthoDB" id="50403at2157"/>
<organism evidence="11 12">
    <name type="scientific">Archaeoglobus veneficus (strain DSM 11195 / SNP6)</name>
    <dbReference type="NCBI Taxonomy" id="693661"/>
    <lineage>
        <taxon>Archaea</taxon>
        <taxon>Methanobacteriati</taxon>
        <taxon>Methanobacteriota</taxon>
        <taxon>Archaeoglobi</taxon>
        <taxon>Archaeoglobales</taxon>
        <taxon>Archaeoglobaceae</taxon>
        <taxon>Archaeoglobus</taxon>
    </lineage>
</organism>
<gene>
    <name evidence="11" type="ordered locus">Arcve_1689</name>
</gene>
<dbReference type="Proteomes" id="UP000008136">
    <property type="component" value="Chromosome"/>
</dbReference>
<dbReference type="GO" id="GO:0020037">
    <property type="term" value="F:heme binding"/>
    <property type="evidence" value="ECO:0007669"/>
    <property type="project" value="TreeGrafter"/>
</dbReference>
<proteinExistence type="predicted"/>
<keyword evidence="8 9" id="KW-0472">Membrane</keyword>
<feature type="domain" description="NarG-like" evidence="10">
    <location>
        <begin position="97"/>
        <end position="252"/>
    </location>
</feature>
<dbReference type="Pfam" id="PF02665">
    <property type="entry name" value="Nitrate_red_gam"/>
    <property type="match status" value="1"/>
</dbReference>
<dbReference type="InterPro" id="IPR036197">
    <property type="entry name" value="NarG-like_sf"/>
</dbReference>
<dbReference type="GO" id="GO:0005886">
    <property type="term" value="C:plasma membrane"/>
    <property type="evidence" value="ECO:0007669"/>
    <property type="project" value="UniProtKB-SubCell"/>
</dbReference>
<keyword evidence="3" id="KW-1003">Cell membrane</keyword>
<keyword evidence="12" id="KW-1185">Reference proteome</keyword>
<feature type="transmembrane region" description="Helical" evidence="9">
    <location>
        <begin position="148"/>
        <end position="169"/>
    </location>
</feature>
<dbReference type="PANTHER" id="PTHR30598:SF3">
    <property type="entry name" value="RESPIRATORY NITRATE REDUCTASE 1 GAMMA CHAIN"/>
    <property type="match status" value="1"/>
</dbReference>
<dbReference type="Gene3D" id="1.20.950.20">
    <property type="entry name" value="Transmembrane di-heme cytochromes, Chain C"/>
    <property type="match status" value="1"/>
</dbReference>
<evidence type="ECO:0000259" key="10">
    <source>
        <dbReference type="Pfam" id="PF02665"/>
    </source>
</evidence>
<evidence type="ECO:0000256" key="5">
    <source>
        <dbReference type="ARBA" id="ARBA00022982"/>
    </source>
</evidence>
<dbReference type="RefSeq" id="WP_013684344.1">
    <property type="nucleotide sequence ID" value="NC_015320.1"/>
</dbReference>
<dbReference type="EMBL" id="CP002588">
    <property type="protein sequence ID" value="AEA47688.1"/>
    <property type="molecule type" value="Genomic_DNA"/>
</dbReference>
<dbReference type="GO" id="GO:0008940">
    <property type="term" value="F:nitrate reductase activity"/>
    <property type="evidence" value="ECO:0007669"/>
    <property type="project" value="TreeGrafter"/>
</dbReference>
<dbReference type="AlphaFoldDB" id="F2KQF5"/>
<dbReference type="GeneID" id="10394815"/>
<evidence type="ECO:0000256" key="9">
    <source>
        <dbReference type="SAM" id="Phobius"/>
    </source>
</evidence>
<dbReference type="KEGG" id="ave:Arcve_1689"/>
<evidence type="ECO:0000256" key="6">
    <source>
        <dbReference type="ARBA" id="ARBA00022989"/>
    </source>
</evidence>
<accession>F2KQF5</accession>
<dbReference type="InterPro" id="IPR051936">
    <property type="entry name" value="Heme-iron_electron_transfer"/>
</dbReference>
<dbReference type="GO" id="GO:0009055">
    <property type="term" value="F:electron transfer activity"/>
    <property type="evidence" value="ECO:0007669"/>
    <property type="project" value="TreeGrafter"/>
</dbReference>
<keyword evidence="2" id="KW-0813">Transport</keyword>
<dbReference type="InterPro" id="IPR023234">
    <property type="entry name" value="NarG-like_domain"/>
</dbReference>
<dbReference type="SUPFAM" id="SSF103501">
    <property type="entry name" value="Respiratory nitrate reductase 1 gamma chain"/>
    <property type="match status" value="1"/>
</dbReference>
<name>F2KQF5_ARCVS</name>
<dbReference type="PANTHER" id="PTHR30598">
    <property type="entry name" value="NITRATE REDUCTASE PRIVATE CHAPERONE, REDOX ENZYME MATURATION PROTEIN REMP FAMILY"/>
    <property type="match status" value="1"/>
</dbReference>
<feature type="transmembrane region" description="Helical" evidence="9">
    <location>
        <begin position="181"/>
        <end position="201"/>
    </location>
</feature>
<dbReference type="HOGENOM" id="CLU_067516_0_0_2"/>
<evidence type="ECO:0000256" key="3">
    <source>
        <dbReference type="ARBA" id="ARBA00022475"/>
    </source>
</evidence>
<evidence type="ECO:0000256" key="2">
    <source>
        <dbReference type="ARBA" id="ARBA00022448"/>
    </source>
</evidence>
<feature type="transmembrane region" description="Helical" evidence="9">
    <location>
        <begin position="6"/>
        <end position="27"/>
    </location>
</feature>
<dbReference type="eggNOG" id="arCOG02194">
    <property type="taxonomic scope" value="Archaea"/>
</dbReference>
<evidence type="ECO:0000313" key="11">
    <source>
        <dbReference type="EMBL" id="AEA47688.1"/>
    </source>
</evidence>